<protein>
    <recommendedName>
        <fullName evidence="4">FLYWCH-type domain-containing protein</fullName>
    </recommendedName>
</protein>
<proteinExistence type="predicted"/>
<evidence type="ECO:0008006" key="4">
    <source>
        <dbReference type="Google" id="ProtNLM"/>
    </source>
</evidence>
<gene>
    <name evidence="1" type="ORF">EDS130_LOCUS18902</name>
    <name evidence="2" type="ORF">XAT740_LOCUS17481</name>
</gene>
<sequence length="256" mass="28825">MSSTTNNPCGSLSSAETEISFLTSIKGKRLLSLRDYIFKCTKATCGVFVHKNLNDEMLTIIGDHNHVAHPDVLRIRILKPKMKSRILDETTSITKIYEEELAKAGLTELIAAQLFTVVECRMVVKLLKFLEWIFVDLYQGLPVRLKHEAEALGIRFQPSDIVSVFEAALIPVISQELCGTFMGWIIVPTTFPKIMDNFIRNIQMQLDTGATTTKESTRSSAFQKRFDNLKMRLHNDEINAKQLLSGDSMLIGGPMN</sequence>
<organism evidence="2 3">
    <name type="scientific">Adineta ricciae</name>
    <name type="common">Rotifer</name>
    <dbReference type="NCBI Taxonomy" id="249248"/>
    <lineage>
        <taxon>Eukaryota</taxon>
        <taxon>Metazoa</taxon>
        <taxon>Spiralia</taxon>
        <taxon>Gnathifera</taxon>
        <taxon>Rotifera</taxon>
        <taxon>Eurotatoria</taxon>
        <taxon>Bdelloidea</taxon>
        <taxon>Adinetida</taxon>
        <taxon>Adinetidae</taxon>
        <taxon>Adineta</taxon>
    </lineage>
</organism>
<evidence type="ECO:0000313" key="1">
    <source>
        <dbReference type="EMBL" id="CAF1079842.1"/>
    </source>
</evidence>
<dbReference type="EMBL" id="CAJNOJ010000089">
    <property type="protein sequence ID" value="CAF1079842.1"/>
    <property type="molecule type" value="Genomic_DNA"/>
</dbReference>
<dbReference type="Proteomes" id="UP000663852">
    <property type="component" value="Unassembled WGS sequence"/>
</dbReference>
<dbReference type="EMBL" id="CAJNOR010001141">
    <property type="protein sequence ID" value="CAF1084125.1"/>
    <property type="molecule type" value="Genomic_DNA"/>
</dbReference>
<comment type="caution">
    <text evidence="2">The sequence shown here is derived from an EMBL/GenBank/DDBJ whole genome shotgun (WGS) entry which is preliminary data.</text>
</comment>
<dbReference type="OrthoDB" id="167578at2759"/>
<accession>A0A814MUH9</accession>
<name>A0A814MUH9_ADIRI</name>
<reference evidence="2" key="1">
    <citation type="submission" date="2021-02" db="EMBL/GenBank/DDBJ databases">
        <authorList>
            <person name="Nowell W R."/>
        </authorList>
    </citation>
    <scope>NUCLEOTIDE SEQUENCE</scope>
</reference>
<dbReference type="Proteomes" id="UP000663828">
    <property type="component" value="Unassembled WGS sequence"/>
</dbReference>
<evidence type="ECO:0000313" key="2">
    <source>
        <dbReference type="EMBL" id="CAF1084125.1"/>
    </source>
</evidence>
<dbReference type="AlphaFoldDB" id="A0A814MUH9"/>
<keyword evidence="3" id="KW-1185">Reference proteome</keyword>
<evidence type="ECO:0000313" key="3">
    <source>
        <dbReference type="Proteomes" id="UP000663828"/>
    </source>
</evidence>